<evidence type="ECO:0000313" key="4">
    <source>
        <dbReference type="Proteomes" id="UP000824782"/>
    </source>
</evidence>
<reference evidence="3" key="1">
    <citation type="thesis" date="2020" institute="ProQuest LLC" country="789 East Eisenhower Parkway, Ann Arbor, MI, USA">
        <title>Comparative Genomics and Chromosome Evolution.</title>
        <authorList>
            <person name="Mudd A.B."/>
        </authorList>
    </citation>
    <scope>NUCLEOTIDE SEQUENCE</scope>
    <source>
        <strain evidence="3">237g6f4</strain>
        <tissue evidence="3">Blood</tissue>
    </source>
</reference>
<feature type="region of interest" description="Disordered" evidence="1">
    <location>
        <begin position="1"/>
        <end position="45"/>
    </location>
</feature>
<dbReference type="AlphaFoldDB" id="A0AAV7BED9"/>
<feature type="domain" description="DUF4502" evidence="2">
    <location>
        <begin position="15"/>
        <end position="386"/>
    </location>
</feature>
<dbReference type="Pfam" id="PF14950">
    <property type="entry name" value="DUF4502"/>
    <property type="match status" value="1"/>
</dbReference>
<feature type="compositionally biased region" description="Polar residues" evidence="1">
    <location>
        <begin position="105"/>
        <end position="146"/>
    </location>
</feature>
<dbReference type="GO" id="GO:0000228">
    <property type="term" value="C:nuclear chromosome"/>
    <property type="evidence" value="ECO:0007669"/>
    <property type="project" value="TreeGrafter"/>
</dbReference>
<dbReference type="InterPro" id="IPR028026">
    <property type="entry name" value="DUF4502"/>
</dbReference>
<sequence length="548" mass="60123">MYSAVHVVAMPQGKGKRTSDKIHALFPDEREHGGKKSSTKPNLVPQSLNNAWMRCAEGFDGCQAEKSSRSSGRKSKTAQLLAHSVVFDEETSADESQKDPADIVWSSSDNEWSNDGSNHTISQPAISDLSPQSARRSQDLNSSYDRSNAGDIPQITDWQEDSDLECDHEGSASEAAESEVEISDTDSVSNDVSVSRRLIDVQSVKTADIVEYSSDDLPEEPTVSSIEVVSSIGNDVNAGGKSASDWLKTAQVLLQTPEKKADAKFKTPEDSAKKKKRFLRGSLAERLNRLHNRERSAITFWRHQRESDCKIPLGDKSGTLVLRISEVHEECSMLIALCQSLTENQNDDGPSKDIPKLIALFTRQTAAQLKLGPSDIIHIYPPWQKLQPQNLNTPVIINTHFSQRIMVMEGSENKTPCASITHVKKLPIPLSLTLDLGNLGVCSDKLQVSSISSHIQGPVSIQDKEFTSSITVNDSLLDLVETQGAAGWKDAYIHVVVQRVYHLTSKDSPCSLLQTKNIKTNADTSTNSQRADCSFSDTVFGAKSMCGR</sequence>
<evidence type="ECO:0000259" key="2">
    <source>
        <dbReference type="Pfam" id="PF14950"/>
    </source>
</evidence>
<comment type="caution">
    <text evidence="3">The sequence shown here is derived from an EMBL/GenBank/DDBJ whole genome shotgun (WGS) entry which is preliminary data.</text>
</comment>
<organism evidence="3 4">
    <name type="scientific">Engystomops pustulosus</name>
    <name type="common">Tungara frog</name>
    <name type="synonym">Physalaemus pustulosus</name>
    <dbReference type="NCBI Taxonomy" id="76066"/>
    <lineage>
        <taxon>Eukaryota</taxon>
        <taxon>Metazoa</taxon>
        <taxon>Chordata</taxon>
        <taxon>Craniata</taxon>
        <taxon>Vertebrata</taxon>
        <taxon>Euteleostomi</taxon>
        <taxon>Amphibia</taxon>
        <taxon>Batrachia</taxon>
        <taxon>Anura</taxon>
        <taxon>Neobatrachia</taxon>
        <taxon>Hyloidea</taxon>
        <taxon>Leptodactylidae</taxon>
        <taxon>Leiuperinae</taxon>
        <taxon>Engystomops</taxon>
    </lineage>
</organism>
<feature type="compositionally biased region" description="Basic and acidic residues" evidence="1">
    <location>
        <begin position="17"/>
        <end position="34"/>
    </location>
</feature>
<dbReference type="GO" id="GO:0070202">
    <property type="term" value="P:regulation of establishment of protein localization to chromosome"/>
    <property type="evidence" value="ECO:0007669"/>
    <property type="project" value="TreeGrafter"/>
</dbReference>
<proteinExistence type="predicted"/>
<evidence type="ECO:0000256" key="1">
    <source>
        <dbReference type="SAM" id="MobiDB-lite"/>
    </source>
</evidence>
<dbReference type="InterPro" id="IPR053054">
    <property type="entry name" value="DNA_repair-scaffolding"/>
</dbReference>
<evidence type="ECO:0000313" key="3">
    <source>
        <dbReference type="EMBL" id="KAG8570894.1"/>
    </source>
</evidence>
<dbReference type="Proteomes" id="UP000824782">
    <property type="component" value="Unassembled WGS sequence"/>
</dbReference>
<name>A0AAV7BED9_ENGPU</name>
<dbReference type="EMBL" id="WNYA01000005">
    <property type="protein sequence ID" value="KAG8570894.1"/>
    <property type="molecule type" value="Genomic_DNA"/>
</dbReference>
<gene>
    <name evidence="3" type="ORF">GDO81_011466</name>
</gene>
<accession>A0AAV7BED9</accession>
<dbReference type="PANTHER" id="PTHR34347">
    <property type="entry name" value="DNA REPAIR-SCAFFOLDING PROTEIN SPIDR"/>
    <property type="match status" value="1"/>
</dbReference>
<dbReference type="PANTHER" id="PTHR34347:SF1">
    <property type="entry name" value="DNA REPAIR-SCAFFOLDING PROTEIN"/>
    <property type="match status" value="1"/>
</dbReference>
<protein>
    <recommendedName>
        <fullName evidence="2">DUF4502 domain-containing protein</fullName>
    </recommendedName>
</protein>
<dbReference type="GO" id="GO:0000724">
    <property type="term" value="P:double-strand break repair via homologous recombination"/>
    <property type="evidence" value="ECO:0007669"/>
    <property type="project" value="TreeGrafter"/>
</dbReference>
<keyword evidence="4" id="KW-1185">Reference proteome</keyword>
<feature type="region of interest" description="Disordered" evidence="1">
    <location>
        <begin position="87"/>
        <end position="189"/>
    </location>
</feature>
<dbReference type="GO" id="GO:0005654">
    <property type="term" value="C:nucleoplasm"/>
    <property type="evidence" value="ECO:0007669"/>
    <property type="project" value="TreeGrafter"/>
</dbReference>